<feature type="transmembrane region" description="Helical" evidence="1">
    <location>
        <begin position="104"/>
        <end position="128"/>
    </location>
</feature>
<dbReference type="AlphaFoldDB" id="A0AA42CXS6"/>
<sequence>MATALSLTRFLPSRTFVNNNRDGLALMVLWAVGVSLWQPLQALSGALGLTSLESTALWEGIDHTHRLINVGTPLVLVLGAAMVYRCARRLRYTGNVAQRVARIWTLLLALTMVGNVSVANALTIGLVLGALAPLIKGRITRRKAATSAAWLFAAMTFFGVGALAMWAIPLVGSMLWRASQFKTNDYRAMLTGSGMALGSFVLVSQLL</sequence>
<name>A0AA42CXS6_9GAMM</name>
<proteinExistence type="predicted"/>
<evidence type="ECO:0000313" key="2">
    <source>
        <dbReference type="EMBL" id="MCX2524228.1"/>
    </source>
</evidence>
<keyword evidence="3" id="KW-1185">Reference proteome</keyword>
<dbReference type="Proteomes" id="UP001165678">
    <property type="component" value="Unassembled WGS sequence"/>
</dbReference>
<accession>A0AA42CXS6</accession>
<feature type="transmembrane region" description="Helical" evidence="1">
    <location>
        <begin position="66"/>
        <end position="84"/>
    </location>
</feature>
<keyword evidence="1" id="KW-1133">Transmembrane helix</keyword>
<evidence type="ECO:0000256" key="1">
    <source>
        <dbReference type="SAM" id="Phobius"/>
    </source>
</evidence>
<gene>
    <name evidence="2" type="ORF">OQ287_08240</name>
</gene>
<comment type="caution">
    <text evidence="2">The sequence shown here is derived from an EMBL/GenBank/DDBJ whole genome shotgun (WGS) entry which is preliminary data.</text>
</comment>
<reference evidence="2" key="1">
    <citation type="submission" date="2022-11" db="EMBL/GenBank/DDBJ databases">
        <title>Larsenimonas rhizosphaerae sp. nov., isolated from a tidal mudflat.</title>
        <authorList>
            <person name="Lee S.D."/>
            <person name="Kim I.S."/>
        </authorList>
    </citation>
    <scope>NUCLEOTIDE SEQUENCE</scope>
    <source>
        <strain evidence="2">GH2-1</strain>
    </source>
</reference>
<keyword evidence="1" id="KW-0472">Membrane</keyword>
<dbReference type="RefSeq" id="WP_250935165.1">
    <property type="nucleotide sequence ID" value="NZ_JAMLJK010000001.1"/>
</dbReference>
<keyword evidence="1" id="KW-0812">Transmembrane</keyword>
<dbReference type="EMBL" id="JAPIVE010000002">
    <property type="protein sequence ID" value="MCX2524228.1"/>
    <property type="molecule type" value="Genomic_DNA"/>
</dbReference>
<organism evidence="2 3">
    <name type="scientific">Larsenimonas rhizosphaerae</name>
    <dbReference type="NCBI Taxonomy" id="2944682"/>
    <lineage>
        <taxon>Bacteria</taxon>
        <taxon>Pseudomonadati</taxon>
        <taxon>Pseudomonadota</taxon>
        <taxon>Gammaproteobacteria</taxon>
        <taxon>Oceanospirillales</taxon>
        <taxon>Halomonadaceae</taxon>
        <taxon>Larsenimonas</taxon>
    </lineage>
</organism>
<evidence type="ECO:0000313" key="3">
    <source>
        <dbReference type="Proteomes" id="UP001165678"/>
    </source>
</evidence>
<feature type="transmembrane region" description="Helical" evidence="1">
    <location>
        <begin position="148"/>
        <end position="176"/>
    </location>
</feature>
<protein>
    <submittedName>
        <fullName evidence="2">Uncharacterized protein</fullName>
    </submittedName>
</protein>